<keyword evidence="5 7" id="KW-1133">Transmembrane helix</keyword>
<feature type="transmembrane region" description="Helical" evidence="7">
    <location>
        <begin position="20"/>
        <end position="45"/>
    </location>
</feature>
<evidence type="ECO:0000256" key="4">
    <source>
        <dbReference type="ARBA" id="ARBA00022692"/>
    </source>
</evidence>
<feature type="transmembrane region" description="Helical" evidence="7">
    <location>
        <begin position="204"/>
        <end position="225"/>
    </location>
</feature>
<keyword evidence="10" id="KW-1185">Reference proteome</keyword>
<dbReference type="SUPFAM" id="SSF161098">
    <property type="entry name" value="MetI-like"/>
    <property type="match status" value="1"/>
</dbReference>
<evidence type="ECO:0000313" key="10">
    <source>
        <dbReference type="Proteomes" id="UP000014155"/>
    </source>
</evidence>
<gene>
    <name evidence="9" type="ORF">CTER_5452</name>
</gene>
<evidence type="ECO:0000256" key="3">
    <source>
        <dbReference type="ARBA" id="ARBA00022475"/>
    </source>
</evidence>
<comment type="similarity">
    <text evidence="7">Belongs to the binding-protein-dependent transport system permease family.</text>
</comment>
<comment type="caution">
    <text evidence="9">The sequence shown here is derived from an EMBL/GenBank/DDBJ whole genome shotgun (WGS) entry which is preliminary data.</text>
</comment>
<accession>S0FKF5</accession>
<dbReference type="Gene3D" id="1.10.3720.10">
    <property type="entry name" value="MetI-like"/>
    <property type="match status" value="1"/>
</dbReference>
<feature type="transmembrane region" description="Helical" evidence="7">
    <location>
        <begin position="111"/>
        <end position="131"/>
    </location>
</feature>
<feature type="transmembrane region" description="Helical" evidence="7">
    <location>
        <begin position="161"/>
        <end position="183"/>
    </location>
</feature>
<keyword evidence="4 7" id="KW-0812">Transmembrane</keyword>
<dbReference type="RefSeq" id="WP_004631119.1">
    <property type="nucleotide sequence ID" value="NZ_AORV01000078.1"/>
</dbReference>
<evidence type="ECO:0000259" key="8">
    <source>
        <dbReference type="PROSITE" id="PS50928"/>
    </source>
</evidence>
<dbReference type="EMBL" id="AORV01000078">
    <property type="protein sequence ID" value="EMS69003.1"/>
    <property type="molecule type" value="Genomic_DNA"/>
</dbReference>
<evidence type="ECO:0000256" key="2">
    <source>
        <dbReference type="ARBA" id="ARBA00022448"/>
    </source>
</evidence>
<dbReference type="InterPro" id="IPR035906">
    <property type="entry name" value="MetI-like_sf"/>
</dbReference>
<comment type="subcellular location">
    <subcellularLocation>
        <location evidence="1 7">Cell membrane</location>
        <topology evidence="1 7">Multi-pass membrane protein</topology>
    </subcellularLocation>
</comment>
<evidence type="ECO:0000256" key="7">
    <source>
        <dbReference type="RuleBase" id="RU363032"/>
    </source>
</evidence>
<protein>
    <submittedName>
        <fullName evidence="9">ABC-type sugar transport system, permease component</fullName>
    </submittedName>
</protein>
<feature type="transmembrane region" description="Helical" evidence="7">
    <location>
        <begin position="268"/>
        <end position="286"/>
    </location>
</feature>
<feature type="transmembrane region" description="Helical" evidence="7">
    <location>
        <begin position="78"/>
        <end position="99"/>
    </location>
</feature>
<sequence>MKIIKTFRKLQREDTFAGFLFLLPSLCGVLLFFIIPFIGGLYYAVVDSPINGHFVGLKNFINLLHNDAFLKASANTSLFTMLCVPLNICISLILALMLNNRFIKNSNRFRMLFIAPLVIPVASVAFFWQLIFDNNGTLNYFLYRLGATTVDWMKTDWSRTIIIIIYLWKNVGYNVVLYLSALSNIPIEYYESADIDGAPGYQKFFNITFIYLTPSSFFVFIISIINSFKVFRETYLIAGQYPHENIYFLQHYMNNIFISLDYQKLTSAAYMMAAAITILVFILFNYQKKISTHFTQ</sequence>
<dbReference type="PATRIC" id="fig|1195236.3.peg.5593"/>
<proteinExistence type="inferred from homology"/>
<dbReference type="PANTHER" id="PTHR30193:SF37">
    <property type="entry name" value="INNER MEMBRANE ABC TRANSPORTER PERMEASE PROTEIN YCJO"/>
    <property type="match status" value="1"/>
</dbReference>
<keyword evidence="9" id="KW-0762">Sugar transport</keyword>
<dbReference type="PANTHER" id="PTHR30193">
    <property type="entry name" value="ABC TRANSPORTER PERMEASE PROTEIN"/>
    <property type="match status" value="1"/>
</dbReference>
<dbReference type="STRING" id="1195236.CTER_5452"/>
<dbReference type="AlphaFoldDB" id="S0FKF5"/>
<organism evidence="9 10">
    <name type="scientific">Ruminiclostridium cellobioparum subsp. termitidis CT1112</name>
    <dbReference type="NCBI Taxonomy" id="1195236"/>
    <lineage>
        <taxon>Bacteria</taxon>
        <taxon>Bacillati</taxon>
        <taxon>Bacillota</taxon>
        <taxon>Clostridia</taxon>
        <taxon>Eubacteriales</taxon>
        <taxon>Oscillospiraceae</taxon>
        <taxon>Ruminiclostridium</taxon>
    </lineage>
</organism>
<dbReference type="GO" id="GO:0055085">
    <property type="term" value="P:transmembrane transport"/>
    <property type="evidence" value="ECO:0007669"/>
    <property type="project" value="InterPro"/>
</dbReference>
<reference evidence="9 10" key="1">
    <citation type="journal article" date="2013" name="Genome Announc.">
        <title>Draft Genome Sequence of the Cellulolytic, Mesophilic, Anaerobic Bacterium Clostridium termitidis Strain CT1112 (DSM 5398).</title>
        <authorList>
            <person name="Lal S."/>
            <person name="Ramachandran U."/>
            <person name="Zhang X."/>
            <person name="Munir R."/>
            <person name="Sparling R."/>
            <person name="Levin D.B."/>
        </authorList>
    </citation>
    <scope>NUCLEOTIDE SEQUENCE [LARGE SCALE GENOMIC DNA]</scope>
    <source>
        <strain evidence="9 10">CT1112</strain>
    </source>
</reference>
<keyword evidence="3" id="KW-1003">Cell membrane</keyword>
<dbReference type="eggNOG" id="COG1175">
    <property type="taxonomic scope" value="Bacteria"/>
</dbReference>
<name>S0FKF5_RUMCE</name>
<evidence type="ECO:0000256" key="6">
    <source>
        <dbReference type="ARBA" id="ARBA00023136"/>
    </source>
</evidence>
<keyword evidence="6 7" id="KW-0472">Membrane</keyword>
<dbReference type="InterPro" id="IPR000515">
    <property type="entry name" value="MetI-like"/>
</dbReference>
<keyword evidence="2 7" id="KW-0813">Transport</keyword>
<dbReference type="InterPro" id="IPR051393">
    <property type="entry name" value="ABC_transporter_permease"/>
</dbReference>
<feature type="domain" description="ABC transmembrane type-1" evidence="8">
    <location>
        <begin position="73"/>
        <end position="284"/>
    </location>
</feature>
<evidence type="ECO:0000256" key="1">
    <source>
        <dbReference type="ARBA" id="ARBA00004651"/>
    </source>
</evidence>
<dbReference type="GO" id="GO:0005886">
    <property type="term" value="C:plasma membrane"/>
    <property type="evidence" value="ECO:0007669"/>
    <property type="project" value="UniProtKB-SubCell"/>
</dbReference>
<evidence type="ECO:0000313" key="9">
    <source>
        <dbReference type="EMBL" id="EMS69003.1"/>
    </source>
</evidence>
<dbReference type="CDD" id="cd06261">
    <property type="entry name" value="TM_PBP2"/>
    <property type="match status" value="1"/>
</dbReference>
<dbReference type="Proteomes" id="UP000014155">
    <property type="component" value="Unassembled WGS sequence"/>
</dbReference>
<evidence type="ECO:0000256" key="5">
    <source>
        <dbReference type="ARBA" id="ARBA00022989"/>
    </source>
</evidence>
<dbReference type="Pfam" id="PF00528">
    <property type="entry name" value="BPD_transp_1"/>
    <property type="match status" value="1"/>
</dbReference>
<dbReference type="PROSITE" id="PS50928">
    <property type="entry name" value="ABC_TM1"/>
    <property type="match status" value="1"/>
</dbReference>